<dbReference type="InterPro" id="IPR009231">
    <property type="entry name" value="Chloride_chnl_CLIC-like"/>
</dbReference>
<feature type="signal peptide" evidence="7">
    <location>
        <begin position="1"/>
        <end position="16"/>
    </location>
</feature>
<comment type="similarity">
    <text evidence="2">Belongs to the chloride channel MCLC family.</text>
</comment>
<comment type="subcellular location">
    <subcellularLocation>
        <location evidence="1">Membrane</location>
        <topology evidence="1">Multi-pass membrane protein</topology>
    </subcellularLocation>
</comment>
<evidence type="ECO:0000256" key="3">
    <source>
        <dbReference type="ARBA" id="ARBA00015571"/>
    </source>
</evidence>
<evidence type="ECO:0000256" key="7">
    <source>
        <dbReference type="SAM" id="SignalP"/>
    </source>
</evidence>
<keyword evidence="6" id="KW-0472">Membrane</keyword>
<accession>A0A9D2XHQ8</accession>
<dbReference type="AlphaFoldDB" id="A0A9D2XHQ8"/>
<protein>
    <recommendedName>
        <fullName evidence="3">Chloride channel CLIC-like protein 1</fullName>
    </recommendedName>
</protein>
<dbReference type="GO" id="GO:0016020">
    <property type="term" value="C:membrane"/>
    <property type="evidence" value="ECO:0007669"/>
    <property type="project" value="UniProtKB-SubCell"/>
</dbReference>
<evidence type="ECO:0000256" key="6">
    <source>
        <dbReference type="ARBA" id="ARBA00023136"/>
    </source>
</evidence>
<gene>
    <name evidence="8" type="ORF">G4P62_015781</name>
</gene>
<dbReference type="GO" id="GO:0005254">
    <property type="term" value="F:chloride channel activity"/>
    <property type="evidence" value="ECO:0007669"/>
    <property type="project" value="TreeGrafter"/>
</dbReference>
<evidence type="ECO:0000256" key="5">
    <source>
        <dbReference type="ARBA" id="ARBA00022989"/>
    </source>
</evidence>
<dbReference type="Proteomes" id="UP000822369">
    <property type="component" value="Chromosome 17"/>
</dbReference>
<evidence type="ECO:0000256" key="2">
    <source>
        <dbReference type="ARBA" id="ARBA00005944"/>
    </source>
</evidence>
<dbReference type="KEGG" id="nfu:107392616"/>
<organism evidence="8 9">
    <name type="scientific">Nothobranchius furzeri</name>
    <name type="common">Turquoise killifish</name>
    <dbReference type="NCBI Taxonomy" id="105023"/>
    <lineage>
        <taxon>Eukaryota</taxon>
        <taxon>Metazoa</taxon>
        <taxon>Chordata</taxon>
        <taxon>Craniata</taxon>
        <taxon>Vertebrata</taxon>
        <taxon>Euteleostomi</taxon>
        <taxon>Actinopterygii</taxon>
        <taxon>Neopterygii</taxon>
        <taxon>Teleostei</taxon>
        <taxon>Neoteleostei</taxon>
        <taxon>Acanthomorphata</taxon>
        <taxon>Ovalentaria</taxon>
        <taxon>Atherinomorphae</taxon>
        <taxon>Cyprinodontiformes</taxon>
        <taxon>Nothobranchiidae</taxon>
        <taxon>Nothobranchius</taxon>
    </lineage>
</organism>
<sequence length="83" mass="9494">MLLTALLCSLFLSAVGQQMHDEWLDPYDMLNYDPGTKSMRKPAEPTSYTNVANERREYTQDPSQAEFTSCNQQADLLEEVITM</sequence>
<dbReference type="GO" id="GO:0005783">
    <property type="term" value="C:endoplasmic reticulum"/>
    <property type="evidence" value="ECO:0007669"/>
    <property type="project" value="TreeGrafter"/>
</dbReference>
<dbReference type="Pfam" id="PF05934">
    <property type="entry name" value="MCLC"/>
    <property type="match status" value="1"/>
</dbReference>
<dbReference type="PANTHER" id="PTHR34093:SF1">
    <property type="entry name" value="CHLORIDE CHANNEL CLIC-LIKE PROTEIN 1"/>
    <property type="match status" value="1"/>
</dbReference>
<reference evidence="8" key="1">
    <citation type="submission" date="2020-03" db="EMBL/GenBank/DDBJ databases">
        <title>Intra-Species Differences in Population Size shape Life History and Genome Evolution.</title>
        <authorList>
            <person name="Willemsen D."/>
            <person name="Cui R."/>
            <person name="Valenzano D.R."/>
        </authorList>
    </citation>
    <scope>NUCLEOTIDE SEQUENCE</scope>
    <source>
        <strain evidence="8">GRZ</strain>
        <tissue evidence="8">Whole</tissue>
    </source>
</reference>
<keyword evidence="5" id="KW-1133">Transmembrane helix</keyword>
<evidence type="ECO:0000256" key="4">
    <source>
        <dbReference type="ARBA" id="ARBA00022692"/>
    </source>
</evidence>
<feature type="chain" id="PRO_5039235207" description="Chloride channel CLIC-like protein 1" evidence="7">
    <location>
        <begin position="17"/>
        <end position="83"/>
    </location>
</feature>
<evidence type="ECO:0000256" key="1">
    <source>
        <dbReference type="ARBA" id="ARBA00004141"/>
    </source>
</evidence>
<keyword evidence="4" id="KW-0812">Transmembrane</keyword>
<proteinExistence type="inferred from homology"/>
<dbReference type="PANTHER" id="PTHR34093">
    <property type="entry name" value="CHLORIDE CHANNEL CLIC-LIKE PROTEIN 1"/>
    <property type="match status" value="1"/>
</dbReference>
<dbReference type="EMBL" id="JAAVVJ010000017">
    <property type="protein sequence ID" value="KAF7202355.1"/>
    <property type="molecule type" value="Genomic_DNA"/>
</dbReference>
<keyword evidence="7" id="KW-0732">Signal</keyword>
<name>A0A9D2XHQ8_NOTFU</name>
<evidence type="ECO:0000313" key="8">
    <source>
        <dbReference type="EMBL" id="KAF7202355.1"/>
    </source>
</evidence>
<evidence type="ECO:0000313" key="9">
    <source>
        <dbReference type="Proteomes" id="UP000822369"/>
    </source>
</evidence>
<comment type="caution">
    <text evidence="8">The sequence shown here is derived from an EMBL/GenBank/DDBJ whole genome shotgun (WGS) entry which is preliminary data.</text>
</comment>